<accession>A0A4R1XV77</accession>
<dbReference type="AlphaFoldDB" id="A0A4R1XV77"/>
<comment type="caution">
    <text evidence="1">The sequence shown here is derived from an EMBL/GenBank/DDBJ whole genome shotgun (WGS) entry which is preliminary data.</text>
</comment>
<name>A0A4R1XV77_ACICA</name>
<organism evidence="1 2">
    <name type="scientific">Acinetobacter calcoaceticus</name>
    <dbReference type="NCBI Taxonomy" id="471"/>
    <lineage>
        <taxon>Bacteria</taxon>
        <taxon>Pseudomonadati</taxon>
        <taxon>Pseudomonadota</taxon>
        <taxon>Gammaproteobacteria</taxon>
        <taxon>Moraxellales</taxon>
        <taxon>Moraxellaceae</taxon>
        <taxon>Acinetobacter</taxon>
        <taxon>Acinetobacter calcoaceticus/baumannii complex</taxon>
    </lineage>
</organism>
<gene>
    <name evidence="1" type="ORF">EC844_105151</name>
</gene>
<proteinExistence type="predicted"/>
<reference evidence="1 2" key="1">
    <citation type="submission" date="2019-03" db="EMBL/GenBank/DDBJ databases">
        <title>Genomic analyses of the natural microbiome of Caenorhabditis elegans.</title>
        <authorList>
            <person name="Samuel B."/>
        </authorList>
    </citation>
    <scope>NUCLEOTIDE SEQUENCE [LARGE SCALE GENOMIC DNA]</scope>
    <source>
        <strain evidence="1 2">JUb89</strain>
    </source>
</reference>
<protein>
    <submittedName>
        <fullName evidence="1">Uncharacterized protein</fullName>
    </submittedName>
</protein>
<dbReference type="Proteomes" id="UP000294963">
    <property type="component" value="Unassembled WGS sequence"/>
</dbReference>
<sequence length="236" mass="26888">MNLNLLNDDSIQPSEPVVCDFYIGNEAIKIAEQLGLPNLELVREAIMVGDAEFRTNTIFNRARFIARWGKIGEQLALRLQRIDKNWVFHNQSQPRLENIDKKIQIIFMSGNIALGLADQIISAHCEKGLMTLKNIKENQSTYDDESKLRTWILYFPSATHPAYCGVDIPSIPFEFAYPTSFVQNIKNEKISILPSNHTCRIAFDIDNTRPTKTDIKPVIETSDEISSDDFDIQLVV</sequence>
<keyword evidence="2" id="KW-1185">Reference proteome</keyword>
<dbReference type="OrthoDB" id="6678078at2"/>
<evidence type="ECO:0000313" key="2">
    <source>
        <dbReference type="Proteomes" id="UP000294963"/>
    </source>
</evidence>
<evidence type="ECO:0000313" key="1">
    <source>
        <dbReference type="EMBL" id="TCM68447.1"/>
    </source>
</evidence>
<dbReference type="EMBL" id="SLVJ01000005">
    <property type="protein sequence ID" value="TCM68447.1"/>
    <property type="molecule type" value="Genomic_DNA"/>
</dbReference>